<name>A0ABX8A8S3_9BRAD</name>
<reference evidence="2 3" key="1">
    <citation type="submission" date="2019-02" db="EMBL/GenBank/DDBJ databases">
        <title>Emended description of the genus Rhodopseudomonas and description of Rhodopseudomonas albus sp. nov., a non-phototrophic, heavy-metal-tolerant bacterium isolated from garden soil.</title>
        <authorList>
            <person name="Bao Z."/>
            <person name="Cao W.W."/>
            <person name="Sato Y."/>
            <person name="Nishizawa T."/>
            <person name="Zhao J."/>
            <person name="Guo Y."/>
            <person name="Ohta H."/>
        </authorList>
    </citation>
    <scope>NUCLEOTIDE SEQUENCE [LARGE SCALE GENOMIC DNA]</scope>
    <source>
        <strain evidence="2 3">SK50-23</strain>
    </source>
</reference>
<dbReference type="RefSeq" id="WP_211912608.1">
    <property type="nucleotide sequence ID" value="NZ_CP036498.1"/>
</dbReference>
<evidence type="ECO:0000256" key="1">
    <source>
        <dbReference type="SAM" id="Coils"/>
    </source>
</evidence>
<feature type="coiled-coil region" evidence="1">
    <location>
        <begin position="2"/>
        <end position="37"/>
    </location>
</feature>
<evidence type="ECO:0008006" key="4">
    <source>
        <dbReference type="Google" id="ProtNLM"/>
    </source>
</evidence>
<sequence length="132" mass="14642">MADELEQYLARLTEQVHRELRDAIRQEAVKLSEAQKQTLQSLQQAPAESGDLEASCAVVPGANDLEWIVRAGGDKTTGEVREGSGVDFDHGLAFEFGTSRQQARPFFYNTFEARRDDMQAAIDAAVQRAVNE</sequence>
<evidence type="ECO:0000313" key="3">
    <source>
        <dbReference type="Proteomes" id="UP000682843"/>
    </source>
</evidence>
<keyword evidence="1" id="KW-0175">Coiled coil</keyword>
<organism evidence="2 3">
    <name type="scientific">Tardiphaga alba</name>
    <dbReference type="NCBI Taxonomy" id="340268"/>
    <lineage>
        <taxon>Bacteria</taxon>
        <taxon>Pseudomonadati</taxon>
        <taxon>Pseudomonadota</taxon>
        <taxon>Alphaproteobacteria</taxon>
        <taxon>Hyphomicrobiales</taxon>
        <taxon>Nitrobacteraceae</taxon>
        <taxon>Tardiphaga</taxon>
    </lineage>
</organism>
<dbReference type="EMBL" id="CP036498">
    <property type="protein sequence ID" value="QUS39064.1"/>
    <property type="molecule type" value="Genomic_DNA"/>
</dbReference>
<accession>A0ABX8A8S3</accession>
<gene>
    <name evidence="2" type="ORF">RPMA_09630</name>
</gene>
<protein>
    <recommendedName>
        <fullName evidence="4">HK97 gp10 family phage protein</fullName>
    </recommendedName>
</protein>
<dbReference type="Proteomes" id="UP000682843">
    <property type="component" value="Chromosome"/>
</dbReference>
<keyword evidence="3" id="KW-1185">Reference proteome</keyword>
<proteinExistence type="predicted"/>
<evidence type="ECO:0000313" key="2">
    <source>
        <dbReference type="EMBL" id="QUS39064.1"/>
    </source>
</evidence>